<evidence type="ECO:0000313" key="1">
    <source>
        <dbReference type="EMBL" id="MBB4136937.1"/>
    </source>
</evidence>
<protein>
    <submittedName>
        <fullName evidence="1">Uncharacterized protein</fullName>
    </submittedName>
</protein>
<proteinExistence type="predicted"/>
<sequence>MMPTSADHVSTTTLHDHGTVWTTPTTTALVFVFR</sequence>
<gene>
    <name evidence="1" type="ORF">BKA16_003489</name>
</gene>
<organism evidence="1 2">
    <name type="scientific">Gordonia humi</name>
    <dbReference type="NCBI Taxonomy" id="686429"/>
    <lineage>
        <taxon>Bacteria</taxon>
        <taxon>Bacillati</taxon>
        <taxon>Actinomycetota</taxon>
        <taxon>Actinomycetes</taxon>
        <taxon>Mycobacteriales</taxon>
        <taxon>Gordoniaceae</taxon>
        <taxon>Gordonia</taxon>
    </lineage>
</organism>
<comment type="caution">
    <text evidence="1">The sequence shown here is derived from an EMBL/GenBank/DDBJ whole genome shotgun (WGS) entry which is preliminary data.</text>
</comment>
<dbReference type="Proteomes" id="UP000551501">
    <property type="component" value="Unassembled WGS sequence"/>
</dbReference>
<evidence type="ECO:0000313" key="2">
    <source>
        <dbReference type="Proteomes" id="UP000551501"/>
    </source>
</evidence>
<dbReference type="EMBL" id="JACIFP010000001">
    <property type="protein sequence ID" value="MBB4136937.1"/>
    <property type="molecule type" value="Genomic_DNA"/>
</dbReference>
<keyword evidence="2" id="KW-1185">Reference proteome</keyword>
<accession>A0A840FBQ7</accession>
<reference evidence="1 2" key="1">
    <citation type="submission" date="2020-08" db="EMBL/GenBank/DDBJ databases">
        <title>Sequencing the genomes of 1000 actinobacteria strains.</title>
        <authorList>
            <person name="Klenk H.-P."/>
        </authorList>
    </citation>
    <scope>NUCLEOTIDE SEQUENCE [LARGE SCALE GENOMIC DNA]</scope>
    <source>
        <strain evidence="1 2">DSM 45298</strain>
    </source>
</reference>
<name>A0A840FBQ7_9ACTN</name>
<dbReference type="AlphaFoldDB" id="A0A840FBQ7"/>